<dbReference type="InterPro" id="IPR003423">
    <property type="entry name" value="OMP_efflux"/>
</dbReference>
<keyword evidence="4" id="KW-1134">Transmembrane beta strand</keyword>
<dbReference type="GO" id="GO:0009279">
    <property type="term" value="C:cell outer membrane"/>
    <property type="evidence" value="ECO:0007669"/>
    <property type="project" value="UniProtKB-SubCell"/>
</dbReference>
<evidence type="ECO:0000256" key="4">
    <source>
        <dbReference type="ARBA" id="ARBA00022452"/>
    </source>
</evidence>
<dbReference type="GO" id="GO:1990281">
    <property type="term" value="C:efflux pump complex"/>
    <property type="evidence" value="ECO:0007669"/>
    <property type="project" value="TreeGrafter"/>
</dbReference>
<dbReference type="SUPFAM" id="SSF56954">
    <property type="entry name" value="Outer membrane efflux proteins (OEP)"/>
    <property type="match status" value="1"/>
</dbReference>
<dbReference type="KEGG" id="nmf:NMS_1381"/>
<evidence type="ECO:0000256" key="6">
    <source>
        <dbReference type="ARBA" id="ARBA00023136"/>
    </source>
</evidence>
<keyword evidence="5" id="KW-0812">Transmembrane</keyword>
<evidence type="ECO:0000256" key="5">
    <source>
        <dbReference type="ARBA" id="ARBA00022692"/>
    </source>
</evidence>
<dbReference type="HOGENOM" id="CLU_012817_10_5_10"/>
<evidence type="ECO:0000256" key="2">
    <source>
        <dbReference type="ARBA" id="ARBA00007613"/>
    </source>
</evidence>
<name>W8VR17_9FLAO</name>
<dbReference type="RefSeq" id="WP_041496007.1">
    <property type="nucleotide sequence ID" value="NZ_AP014548.1"/>
</dbReference>
<accession>W8VR17</accession>
<comment type="similarity">
    <text evidence="2">Belongs to the outer membrane factor (OMF) (TC 1.B.17) family.</text>
</comment>
<dbReference type="AlphaFoldDB" id="W8VR17"/>
<dbReference type="PANTHER" id="PTHR30026:SF20">
    <property type="entry name" value="OUTER MEMBRANE PROTEIN TOLC"/>
    <property type="match status" value="1"/>
</dbReference>
<dbReference type="PANTHER" id="PTHR30026">
    <property type="entry name" value="OUTER MEMBRANE PROTEIN TOLC"/>
    <property type="match status" value="1"/>
</dbReference>
<keyword evidence="10" id="KW-1185">Reference proteome</keyword>
<evidence type="ECO:0000313" key="10">
    <source>
        <dbReference type="Proteomes" id="UP000031760"/>
    </source>
</evidence>
<organism evidence="9 10">
    <name type="scientific">Nonlabens marinus S1-08</name>
    <dbReference type="NCBI Taxonomy" id="1454201"/>
    <lineage>
        <taxon>Bacteria</taxon>
        <taxon>Pseudomonadati</taxon>
        <taxon>Bacteroidota</taxon>
        <taxon>Flavobacteriia</taxon>
        <taxon>Flavobacteriales</taxon>
        <taxon>Flavobacteriaceae</taxon>
        <taxon>Nonlabens</taxon>
    </lineage>
</organism>
<dbReference type="Proteomes" id="UP000031760">
    <property type="component" value="Chromosome"/>
</dbReference>
<evidence type="ECO:0000256" key="7">
    <source>
        <dbReference type="ARBA" id="ARBA00023237"/>
    </source>
</evidence>
<evidence type="ECO:0000256" key="3">
    <source>
        <dbReference type="ARBA" id="ARBA00022448"/>
    </source>
</evidence>
<comment type="subcellular location">
    <subcellularLocation>
        <location evidence="1">Cell outer membrane</location>
    </subcellularLocation>
</comment>
<feature type="signal peptide" evidence="8">
    <location>
        <begin position="1"/>
        <end position="20"/>
    </location>
</feature>
<proteinExistence type="inferred from homology"/>
<keyword evidence="3" id="KW-0813">Transport</keyword>
<dbReference type="Pfam" id="PF02321">
    <property type="entry name" value="OEP"/>
    <property type="match status" value="2"/>
</dbReference>
<dbReference type="InterPro" id="IPR051906">
    <property type="entry name" value="TolC-like"/>
</dbReference>
<keyword evidence="7" id="KW-0998">Cell outer membrane</keyword>
<protein>
    <submittedName>
        <fullName evidence="9">Agglutination protein</fullName>
    </submittedName>
</protein>
<dbReference type="STRING" id="1454201.NMS_1381"/>
<keyword evidence="6" id="KW-0472">Membrane</keyword>
<sequence length="457" mass="51916">MNKKLLISSVVVVFFAFAKAYSQQTLNSVLQKNEAVQNMLENNYDILINRNRLEVADNNQSILNSGYLPSVTGTAGANYSNTDSRTEFGTTADSTGAILPPRRPVVLNDQIARRYNASIGVDYLLFDGLGRFYNYKILKEQYDLTDLEVRQVIESTTLQLMSVYYEVARLTENLSVFEQTLQNTKKRETRAQYQFEYGQVNKLEVLNAQVDINTDSITVLNARQNLENAKRDLNLVMNREINATAFTVDTLVVLKPELEIISYLNEVEDNVRLMISRSNVQIREWDINTTKALLLPRVGLSGNYGWNRSEDPQSPFFPSRTGTSDALNLGATLTWNIFDGGRSITGLENSKITAENERLRLEQTEKQVMRDIANARGDYENALAIYRLQTQNVETNRNNFSRSEEQYRLGQITSIVLRQAQINLVNAQTTQNLAKYNAKLAELQLLQLAGELMNQEL</sequence>
<feature type="chain" id="PRO_5004917180" evidence="8">
    <location>
        <begin position="21"/>
        <end position="457"/>
    </location>
</feature>
<reference evidence="9 10" key="1">
    <citation type="journal article" date="2014" name="Proc. Natl. Acad. Sci. U.S.A.">
        <title>Functional characterization of flavobacteria rhodopsins reveals a unique class of light-driven chloride pump in bacteria.</title>
        <authorList>
            <person name="Yoshizawa S."/>
            <person name="Kumagai Y."/>
            <person name="Kim H."/>
            <person name="Ogura Y."/>
            <person name="Hayashi T."/>
            <person name="Iwasaki W."/>
            <person name="DeLong E.F."/>
            <person name="Kogure K."/>
        </authorList>
    </citation>
    <scope>NUCLEOTIDE SEQUENCE [LARGE SCALE GENOMIC DNA]</scope>
    <source>
        <strain evidence="9 10">S1-08</strain>
    </source>
</reference>
<dbReference type="Gene3D" id="1.20.1600.10">
    <property type="entry name" value="Outer membrane efflux proteins (OEP)"/>
    <property type="match status" value="1"/>
</dbReference>
<dbReference type="OrthoDB" id="9771205at2"/>
<evidence type="ECO:0000313" key="9">
    <source>
        <dbReference type="EMBL" id="BAO55390.1"/>
    </source>
</evidence>
<evidence type="ECO:0000256" key="8">
    <source>
        <dbReference type="SAM" id="SignalP"/>
    </source>
</evidence>
<keyword evidence="8" id="KW-0732">Signal</keyword>
<dbReference type="GO" id="GO:0015288">
    <property type="term" value="F:porin activity"/>
    <property type="evidence" value="ECO:0007669"/>
    <property type="project" value="TreeGrafter"/>
</dbReference>
<dbReference type="GO" id="GO:0015562">
    <property type="term" value="F:efflux transmembrane transporter activity"/>
    <property type="evidence" value="ECO:0007669"/>
    <property type="project" value="InterPro"/>
</dbReference>
<gene>
    <name evidence="9" type="ORF">NMS_1381</name>
</gene>
<evidence type="ECO:0000256" key="1">
    <source>
        <dbReference type="ARBA" id="ARBA00004442"/>
    </source>
</evidence>
<dbReference type="EMBL" id="AP014548">
    <property type="protein sequence ID" value="BAO55390.1"/>
    <property type="molecule type" value="Genomic_DNA"/>
</dbReference>